<evidence type="ECO:0000313" key="6">
    <source>
        <dbReference type="Proteomes" id="UP000198531"/>
    </source>
</evidence>
<keyword evidence="2" id="KW-0560">Oxidoreductase</keyword>
<dbReference type="SMART" id="SM00822">
    <property type="entry name" value="PKS_KR"/>
    <property type="match status" value="1"/>
</dbReference>
<dbReference type="CDD" id="cd05233">
    <property type="entry name" value="SDR_c"/>
    <property type="match status" value="1"/>
</dbReference>
<reference evidence="6" key="1">
    <citation type="submission" date="2016-10" db="EMBL/GenBank/DDBJ databases">
        <authorList>
            <person name="Varghese N."/>
            <person name="Submissions S."/>
        </authorList>
    </citation>
    <scope>NUCLEOTIDE SEQUENCE [LARGE SCALE GENOMIC DNA]</scope>
    <source>
        <strain evidence="6">CGMCC 1.7736</strain>
    </source>
</reference>
<gene>
    <name evidence="5" type="ORF">SAMN04487947_1976</name>
</gene>
<dbReference type="RefSeq" id="WP_089807166.1">
    <property type="nucleotide sequence ID" value="NZ_FOYT01000002.1"/>
</dbReference>
<dbReference type="SUPFAM" id="SSF51735">
    <property type="entry name" value="NAD(P)-binding Rossmann-fold domains"/>
    <property type="match status" value="1"/>
</dbReference>
<sequence>MLEDLSGRSALVTGASSGIGAATARRLAAEGADVALLARREARLESLAADVEAEHGVETAVVPADVRDEDAVTAAVERTLDSFGRVDVAVVNAGVARGSDVASMSTDDYRTMTDTNVDGSFFLARAVLPHLVETEGTLVFVGSFAGQYPRPFNPVYAATKWWVRGFAHSVAAQVGDDGVAVSVVNPTEVRSEFAVEGETFEERFDPGEVTEPEEVADAIAFAAMQDNSAVQELDLYRRDKFGGW</sequence>
<dbReference type="InterPro" id="IPR002347">
    <property type="entry name" value="SDR_fam"/>
</dbReference>
<dbReference type="FunFam" id="3.40.50.720:FF:000084">
    <property type="entry name" value="Short-chain dehydrogenase reductase"/>
    <property type="match status" value="1"/>
</dbReference>
<dbReference type="AlphaFoldDB" id="A0A1I6HEN1"/>
<evidence type="ECO:0000256" key="3">
    <source>
        <dbReference type="RuleBase" id="RU000363"/>
    </source>
</evidence>
<organism evidence="5 6">
    <name type="scientific">Halogeometricum rufum</name>
    <dbReference type="NCBI Taxonomy" id="553469"/>
    <lineage>
        <taxon>Archaea</taxon>
        <taxon>Methanobacteriati</taxon>
        <taxon>Methanobacteriota</taxon>
        <taxon>Stenosarchaea group</taxon>
        <taxon>Halobacteria</taxon>
        <taxon>Halobacteriales</taxon>
        <taxon>Haloferacaceae</taxon>
        <taxon>Halogeometricum</taxon>
    </lineage>
</organism>
<dbReference type="PRINTS" id="PR00081">
    <property type="entry name" value="GDHRDH"/>
</dbReference>
<evidence type="ECO:0000259" key="4">
    <source>
        <dbReference type="SMART" id="SM00822"/>
    </source>
</evidence>
<dbReference type="Pfam" id="PF00106">
    <property type="entry name" value="adh_short"/>
    <property type="match status" value="1"/>
</dbReference>
<protein>
    <recommendedName>
        <fullName evidence="4">Ketoreductase domain-containing protein</fullName>
    </recommendedName>
</protein>
<dbReference type="GO" id="GO:0016491">
    <property type="term" value="F:oxidoreductase activity"/>
    <property type="evidence" value="ECO:0007669"/>
    <property type="project" value="UniProtKB-KW"/>
</dbReference>
<dbReference type="Gene3D" id="3.40.50.720">
    <property type="entry name" value="NAD(P)-binding Rossmann-like Domain"/>
    <property type="match status" value="1"/>
</dbReference>
<keyword evidence="6" id="KW-1185">Reference proteome</keyword>
<dbReference type="Proteomes" id="UP000198531">
    <property type="component" value="Unassembled WGS sequence"/>
</dbReference>
<evidence type="ECO:0000256" key="1">
    <source>
        <dbReference type="ARBA" id="ARBA00006484"/>
    </source>
</evidence>
<dbReference type="EMBL" id="FOYT01000002">
    <property type="protein sequence ID" value="SFR52909.1"/>
    <property type="molecule type" value="Genomic_DNA"/>
</dbReference>
<dbReference type="InterPro" id="IPR057326">
    <property type="entry name" value="KR_dom"/>
</dbReference>
<dbReference type="InterPro" id="IPR036291">
    <property type="entry name" value="NAD(P)-bd_dom_sf"/>
</dbReference>
<proteinExistence type="inferred from homology"/>
<dbReference type="PANTHER" id="PTHR44196:SF1">
    <property type="entry name" value="DEHYDROGENASE_REDUCTASE SDR FAMILY MEMBER 7B"/>
    <property type="match status" value="1"/>
</dbReference>
<comment type="similarity">
    <text evidence="1 3">Belongs to the short-chain dehydrogenases/reductases (SDR) family.</text>
</comment>
<dbReference type="STRING" id="553469.SAMN04487947_1976"/>
<dbReference type="PANTHER" id="PTHR44196">
    <property type="entry name" value="DEHYDROGENASE/REDUCTASE SDR FAMILY MEMBER 7B"/>
    <property type="match status" value="1"/>
</dbReference>
<evidence type="ECO:0000313" key="5">
    <source>
        <dbReference type="EMBL" id="SFR52909.1"/>
    </source>
</evidence>
<accession>A0A1I6HEN1</accession>
<name>A0A1I6HEN1_9EURY</name>
<feature type="domain" description="Ketoreductase" evidence="4">
    <location>
        <begin position="8"/>
        <end position="192"/>
    </location>
</feature>
<evidence type="ECO:0000256" key="2">
    <source>
        <dbReference type="ARBA" id="ARBA00023002"/>
    </source>
</evidence>
<dbReference type="OrthoDB" id="161871at2157"/>
<dbReference type="GO" id="GO:0016020">
    <property type="term" value="C:membrane"/>
    <property type="evidence" value="ECO:0007669"/>
    <property type="project" value="TreeGrafter"/>
</dbReference>
<dbReference type="PRINTS" id="PR00080">
    <property type="entry name" value="SDRFAMILY"/>
</dbReference>